<dbReference type="PIRSF" id="PIRSF006060">
    <property type="entry name" value="AA_transporter"/>
    <property type="match status" value="1"/>
</dbReference>
<feature type="transmembrane region" description="Helical" evidence="9">
    <location>
        <begin position="361"/>
        <end position="383"/>
    </location>
</feature>
<feature type="transmembrane region" description="Helical" evidence="9">
    <location>
        <begin position="149"/>
        <end position="170"/>
    </location>
</feature>
<protein>
    <recommendedName>
        <fullName evidence="3">Arginine/agmatine antiporter</fullName>
    </recommendedName>
</protein>
<feature type="transmembrane region" description="Helical" evidence="9">
    <location>
        <begin position="417"/>
        <end position="435"/>
    </location>
</feature>
<reference evidence="10" key="2">
    <citation type="submission" date="2021-04" db="EMBL/GenBank/DDBJ databases">
        <authorList>
            <person name="Karlyshev A.V."/>
        </authorList>
    </citation>
    <scope>NUCLEOTIDE SEQUENCE</scope>
    <source>
        <strain evidence="10">LMG 29479</strain>
    </source>
</reference>
<comment type="function">
    <text evidence="8">Major component of the acid-resistance (AR) system allowing enteric pathogens to survive the acidic environment in the stomach. Exchanges extracellular arginine for its intracellular decarboxylation product agmatine (Agm) thereby expelling intracellular protons. Probably undergoes several conformational states in order to translocate the substrate across the membrane; keeps the substrate accessible to only 1 side of the membrane at a time by opening and closing 3 membrane-internal gates.</text>
</comment>
<evidence type="ECO:0000256" key="2">
    <source>
        <dbReference type="ARBA" id="ARBA00008220"/>
    </source>
</evidence>
<organism evidence="10">
    <name type="scientific">Coralloluteibacterium stylophorae</name>
    <dbReference type="NCBI Taxonomy" id="1776034"/>
    <lineage>
        <taxon>Bacteria</taxon>
        <taxon>Pseudomonadati</taxon>
        <taxon>Pseudomonadota</taxon>
        <taxon>Gammaproteobacteria</taxon>
        <taxon>Lysobacterales</taxon>
        <taxon>Lysobacteraceae</taxon>
        <taxon>Coralloluteibacterium</taxon>
    </lineage>
</organism>
<evidence type="ECO:0000313" key="10">
    <source>
        <dbReference type="EMBL" id="MBR0563476.1"/>
    </source>
</evidence>
<feature type="transmembrane region" description="Helical" evidence="9">
    <location>
        <begin position="83"/>
        <end position="113"/>
    </location>
</feature>
<dbReference type="InterPro" id="IPR050367">
    <property type="entry name" value="APC_superfamily"/>
</dbReference>
<keyword evidence="7 9" id="KW-0472">Membrane</keyword>
<dbReference type="Proteomes" id="UP000675747">
    <property type="component" value="Unassembled WGS sequence"/>
</dbReference>
<evidence type="ECO:0000256" key="9">
    <source>
        <dbReference type="SAM" id="Phobius"/>
    </source>
</evidence>
<reference evidence="11 12" key="1">
    <citation type="journal article" date="2021" name="Microbiol. Resour. Announc.">
        <title>Draft Genome Sequence of Coralloluteibacterium stylophorae LMG 29479T.</title>
        <authorList>
            <person name="Karlyshev A.V."/>
            <person name="Kudryashova E.B."/>
            <person name="Ariskina E.V."/>
            <person name="Conroy A.P."/>
            <person name="Abidueva E.Y."/>
        </authorList>
    </citation>
    <scope>NUCLEOTIDE SEQUENCE [LARGE SCALE GENOMIC DNA]</scope>
    <source>
        <strain evidence="11 12">LMG 29479</strain>
    </source>
</reference>
<dbReference type="PANTHER" id="PTHR42770:SF18">
    <property type="entry name" value="ARGININE_AGMATINE ANTIPORTER"/>
    <property type="match status" value="1"/>
</dbReference>
<evidence type="ECO:0000313" key="12">
    <source>
        <dbReference type="Proteomes" id="UP000675747"/>
    </source>
</evidence>
<dbReference type="AlphaFoldDB" id="A0A8J7VX07"/>
<evidence type="ECO:0000256" key="1">
    <source>
        <dbReference type="ARBA" id="ARBA00004651"/>
    </source>
</evidence>
<keyword evidence="4" id="KW-1003">Cell membrane</keyword>
<feature type="transmembrane region" description="Helical" evidence="9">
    <location>
        <begin position="205"/>
        <end position="226"/>
    </location>
</feature>
<dbReference type="RefSeq" id="WP_211927383.1">
    <property type="nucleotide sequence ID" value="NZ_JAGQFT020000013.1"/>
</dbReference>
<evidence type="ECO:0000256" key="5">
    <source>
        <dbReference type="ARBA" id="ARBA00022692"/>
    </source>
</evidence>
<comment type="subcellular location">
    <subcellularLocation>
        <location evidence="1">Cell membrane</location>
        <topology evidence="1">Multi-pass membrane protein</topology>
    </subcellularLocation>
</comment>
<feature type="transmembrane region" description="Helical" evidence="9">
    <location>
        <begin position="125"/>
        <end position="142"/>
    </location>
</feature>
<dbReference type="PANTHER" id="PTHR42770">
    <property type="entry name" value="AMINO ACID TRANSPORTER-RELATED"/>
    <property type="match status" value="1"/>
</dbReference>
<dbReference type="EMBL" id="JAGQFT020000013">
    <property type="protein sequence ID" value="MBS7458727.1"/>
    <property type="molecule type" value="Genomic_DNA"/>
</dbReference>
<evidence type="ECO:0000256" key="7">
    <source>
        <dbReference type="ARBA" id="ARBA00023136"/>
    </source>
</evidence>
<sequence length="445" mass="45940">MTEPTRRIGPLLATFMVANNMIGSGFFLLPASLAGIGSISALSWILATLLASVLGMTFARLARTFPDLESPADYVTPSLGRDAGFLAATLYWLSSWIGNNAIAVAAIGYLVVLLPASLQGADTQIYGQIGLLWLVFALNLCGPKPIARFQSACLVLGLLPVLMVLGGGWLEFDGDTFRAAWNTTGEAWNTENAEPQSGLSLTFGALAPIFWAFIGLETSAMVAGVVRNPSRNVPLATLGGILIAGVVYVVSSVLVMGIVPADVLFASSAPFAEVAARVFGPWAAVLIAGAAALKATGTLGGWMLVTGESGARAAQRGLLPGFFGRYNRNGAAHAGLAVIVVAMSVLAWVSSAPTIGEQFGTIINMAVLLVTVMYATAGLTLILGTPERRPGPGDRLLGTGAIVACALLVLSSPVAEALGALAIAVVAWVAFRLFGRRARLGATPS</sequence>
<feature type="transmembrane region" description="Helical" evidence="9">
    <location>
        <begin position="326"/>
        <end position="349"/>
    </location>
</feature>
<dbReference type="GO" id="GO:0022857">
    <property type="term" value="F:transmembrane transporter activity"/>
    <property type="evidence" value="ECO:0007669"/>
    <property type="project" value="InterPro"/>
</dbReference>
<keyword evidence="5 9" id="KW-0812">Transmembrane</keyword>
<comment type="caution">
    <text evidence="10">The sequence shown here is derived from an EMBL/GenBank/DDBJ whole genome shotgun (WGS) entry which is preliminary data.</text>
</comment>
<feature type="transmembrane region" description="Helical" evidence="9">
    <location>
        <begin position="395"/>
        <end position="411"/>
    </location>
</feature>
<evidence type="ECO:0000256" key="3">
    <source>
        <dbReference type="ARBA" id="ARBA00021069"/>
    </source>
</evidence>
<name>A0A8J7VX07_9GAMM</name>
<evidence type="ECO:0000313" key="11">
    <source>
        <dbReference type="EMBL" id="MBS7458727.1"/>
    </source>
</evidence>
<dbReference type="GO" id="GO:0005886">
    <property type="term" value="C:plasma membrane"/>
    <property type="evidence" value="ECO:0007669"/>
    <property type="project" value="UniProtKB-SubCell"/>
</dbReference>
<gene>
    <name evidence="11" type="ORF">KB893_016420</name>
    <name evidence="10" type="ORF">KB893_13265</name>
</gene>
<keyword evidence="12" id="KW-1185">Reference proteome</keyword>
<dbReference type="Pfam" id="PF13520">
    <property type="entry name" value="AA_permease_2"/>
    <property type="match status" value="1"/>
</dbReference>
<dbReference type="EMBL" id="JAGQFT010000136">
    <property type="protein sequence ID" value="MBR0563476.1"/>
    <property type="molecule type" value="Genomic_DNA"/>
</dbReference>
<accession>A0A8J7VX07</accession>
<evidence type="ECO:0000256" key="4">
    <source>
        <dbReference type="ARBA" id="ARBA00022475"/>
    </source>
</evidence>
<comment type="similarity">
    <text evidence="2">Belongs to the amino acid-polyamine-organocation (APC) superfamily. Basic amino acid/polyamine antiporter (APA) (TC 2.A.3.2) family.</text>
</comment>
<dbReference type="Gene3D" id="1.20.1740.10">
    <property type="entry name" value="Amino acid/polyamine transporter I"/>
    <property type="match status" value="1"/>
</dbReference>
<feature type="transmembrane region" description="Helical" evidence="9">
    <location>
        <begin position="42"/>
        <end position="62"/>
    </location>
</feature>
<feature type="transmembrane region" description="Helical" evidence="9">
    <location>
        <begin position="12"/>
        <end position="36"/>
    </location>
</feature>
<evidence type="ECO:0000256" key="8">
    <source>
        <dbReference type="ARBA" id="ARBA00045636"/>
    </source>
</evidence>
<feature type="transmembrane region" description="Helical" evidence="9">
    <location>
        <begin position="279"/>
        <end position="305"/>
    </location>
</feature>
<dbReference type="InterPro" id="IPR002293">
    <property type="entry name" value="AA/rel_permease1"/>
</dbReference>
<keyword evidence="6 9" id="KW-1133">Transmembrane helix</keyword>
<feature type="transmembrane region" description="Helical" evidence="9">
    <location>
        <begin position="238"/>
        <end position="259"/>
    </location>
</feature>
<evidence type="ECO:0000256" key="6">
    <source>
        <dbReference type="ARBA" id="ARBA00022989"/>
    </source>
</evidence>
<proteinExistence type="inferred from homology"/>